<dbReference type="PROSITE" id="PS51192">
    <property type="entry name" value="HELICASE_ATP_BIND_1"/>
    <property type="match status" value="1"/>
</dbReference>
<dbReference type="InterPro" id="IPR027417">
    <property type="entry name" value="P-loop_NTPase"/>
</dbReference>
<dbReference type="GO" id="GO:0005524">
    <property type="term" value="F:ATP binding"/>
    <property type="evidence" value="ECO:0007669"/>
    <property type="project" value="UniProtKB-KW"/>
</dbReference>
<dbReference type="CDD" id="cd00593">
    <property type="entry name" value="RIBOc"/>
    <property type="match status" value="1"/>
</dbReference>
<keyword evidence="3" id="KW-0378">Hydrolase</keyword>
<dbReference type="SUPFAM" id="SSF54768">
    <property type="entry name" value="dsRNA-binding domain-like"/>
    <property type="match status" value="1"/>
</dbReference>
<evidence type="ECO:0000259" key="7">
    <source>
        <dbReference type="PROSITE" id="PS50142"/>
    </source>
</evidence>
<dbReference type="Proteomes" id="UP000663845">
    <property type="component" value="Unassembled WGS sequence"/>
</dbReference>
<dbReference type="GO" id="GO:0004386">
    <property type="term" value="F:helicase activity"/>
    <property type="evidence" value="ECO:0007669"/>
    <property type="project" value="UniProtKB-KW"/>
</dbReference>
<keyword evidence="2" id="KW-0547">Nucleotide-binding</keyword>
<evidence type="ECO:0000256" key="5">
    <source>
        <dbReference type="ARBA" id="ARBA00022840"/>
    </source>
</evidence>
<comment type="similarity">
    <text evidence="6">Belongs to the helicase family. Dicer subfamily.</text>
</comment>
<evidence type="ECO:0000313" key="9">
    <source>
        <dbReference type="EMBL" id="CAF1227721.1"/>
    </source>
</evidence>
<organism evidence="9 10">
    <name type="scientific">Adineta steineri</name>
    <dbReference type="NCBI Taxonomy" id="433720"/>
    <lineage>
        <taxon>Eukaryota</taxon>
        <taxon>Metazoa</taxon>
        <taxon>Spiralia</taxon>
        <taxon>Gnathifera</taxon>
        <taxon>Rotifera</taxon>
        <taxon>Eurotatoria</taxon>
        <taxon>Bdelloidea</taxon>
        <taxon>Adinetida</taxon>
        <taxon>Adinetidae</taxon>
        <taxon>Adineta</taxon>
    </lineage>
</organism>
<comment type="caution">
    <text evidence="9">The sequence shown here is derived from an EMBL/GenBank/DDBJ whole genome shotgun (WGS) entry which is preliminary data.</text>
</comment>
<dbReference type="PANTHER" id="PTHR14074">
    <property type="entry name" value="HELICASE WITH DEATH DOMAIN-RELATED"/>
    <property type="match status" value="1"/>
</dbReference>
<dbReference type="CDD" id="cd18034">
    <property type="entry name" value="DEXHc_dicer"/>
    <property type="match status" value="1"/>
</dbReference>
<dbReference type="PANTHER" id="PTHR14074:SF16">
    <property type="entry name" value="ANTIVIRAL INNATE IMMUNE RESPONSE RECEPTOR RIG-I"/>
    <property type="match status" value="1"/>
</dbReference>
<sequence>MQDIQQEVVSLPRSYQTELMGQAKLENLVICLPTGSGKTYIAVMLIKEMAHDTRRSIDDGGKRTIFLVKTVALVQQQSEYIRIHTDLTVGKYYGELKVDLWDNERWINEFEQHQVLVFTAKVFLDLVDHNYFPLYKVNLLIFDECHHSTGENCYASLMRRHYDTCHDQPRILGLTASISAKKLKLSQLETTAKQIEDTYRARLASGSDREESARCGTSARVKKNSPKALADVFEALVGAVFLDSGNSLQTVWDVFEPLLRNYIDRSIICPNLNPVRWISENGGKVKNEFPEITDDGPMAVCVIQMSNGTMFEGRGTNKNKAKFDACRKAMKQSVDQQTS</sequence>
<dbReference type="GO" id="GO:0031054">
    <property type="term" value="P:pre-miRNA processing"/>
    <property type="evidence" value="ECO:0007669"/>
    <property type="project" value="InterPro"/>
</dbReference>
<dbReference type="Pfam" id="PF20932">
    <property type="entry name" value="Dicer_dsRBD"/>
    <property type="match status" value="1"/>
</dbReference>
<reference evidence="9" key="1">
    <citation type="submission" date="2021-02" db="EMBL/GenBank/DDBJ databases">
        <authorList>
            <person name="Nowell W R."/>
        </authorList>
    </citation>
    <scope>NUCLEOTIDE SEQUENCE</scope>
</reference>
<dbReference type="InterPro" id="IPR011545">
    <property type="entry name" value="DEAD/DEAH_box_helicase_dom"/>
</dbReference>
<feature type="domain" description="RNase III" evidence="7">
    <location>
        <begin position="202"/>
        <end position="245"/>
    </location>
</feature>
<accession>A0A814YE00</accession>
<name>A0A814YE00_9BILA</name>
<dbReference type="GO" id="GO:0003723">
    <property type="term" value="F:RNA binding"/>
    <property type="evidence" value="ECO:0007669"/>
    <property type="project" value="InterPro"/>
</dbReference>
<evidence type="ECO:0000256" key="2">
    <source>
        <dbReference type="ARBA" id="ARBA00022741"/>
    </source>
</evidence>
<dbReference type="InterPro" id="IPR051363">
    <property type="entry name" value="RLR_Helicase"/>
</dbReference>
<evidence type="ECO:0000256" key="6">
    <source>
        <dbReference type="ARBA" id="ARBA00035116"/>
    </source>
</evidence>
<evidence type="ECO:0000259" key="8">
    <source>
        <dbReference type="PROSITE" id="PS51192"/>
    </source>
</evidence>
<dbReference type="GO" id="GO:0030422">
    <property type="term" value="P:siRNA processing"/>
    <property type="evidence" value="ECO:0007669"/>
    <property type="project" value="InterPro"/>
</dbReference>
<dbReference type="SUPFAM" id="SSF69065">
    <property type="entry name" value="RNase III domain-like"/>
    <property type="match status" value="1"/>
</dbReference>
<comment type="cofactor">
    <cofactor evidence="1">
        <name>Mg(2+)</name>
        <dbReference type="ChEBI" id="CHEBI:18420"/>
    </cofactor>
</comment>
<protein>
    <submittedName>
        <fullName evidence="9">Uncharacterized protein</fullName>
    </submittedName>
</protein>
<dbReference type="SMART" id="SM00487">
    <property type="entry name" value="DEXDc"/>
    <property type="match status" value="1"/>
</dbReference>
<gene>
    <name evidence="9" type="ORF">JYZ213_LOCUS28364</name>
</gene>
<dbReference type="InterPro" id="IPR014001">
    <property type="entry name" value="Helicase_ATP-bd"/>
</dbReference>
<dbReference type="InterPro" id="IPR044441">
    <property type="entry name" value="DICER_DSRM"/>
</dbReference>
<evidence type="ECO:0000256" key="4">
    <source>
        <dbReference type="ARBA" id="ARBA00022806"/>
    </source>
</evidence>
<dbReference type="InterPro" id="IPR000999">
    <property type="entry name" value="RNase_III_dom"/>
</dbReference>
<dbReference type="GO" id="GO:0004525">
    <property type="term" value="F:ribonuclease III activity"/>
    <property type="evidence" value="ECO:0007669"/>
    <property type="project" value="InterPro"/>
</dbReference>
<dbReference type="FunFam" id="3.40.50.300:FF:000628">
    <property type="entry name" value="Endoribonuclease Dicer"/>
    <property type="match status" value="1"/>
</dbReference>
<dbReference type="SUPFAM" id="SSF52540">
    <property type="entry name" value="P-loop containing nucleoside triphosphate hydrolases"/>
    <property type="match status" value="1"/>
</dbReference>
<evidence type="ECO:0000256" key="1">
    <source>
        <dbReference type="ARBA" id="ARBA00001946"/>
    </source>
</evidence>
<dbReference type="Pfam" id="PF00270">
    <property type="entry name" value="DEAD"/>
    <property type="match status" value="1"/>
</dbReference>
<feature type="domain" description="Helicase ATP-binding" evidence="8">
    <location>
        <begin position="19"/>
        <end position="196"/>
    </location>
</feature>
<evidence type="ECO:0000313" key="10">
    <source>
        <dbReference type="Proteomes" id="UP000663845"/>
    </source>
</evidence>
<dbReference type="Gene3D" id="3.40.50.300">
    <property type="entry name" value="P-loop containing nucleotide triphosphate hydrolases"/>
    <property type="match status" value="1"/>
</dbReference>
<dbReference type="EMBL" id="CAJNOG010000411">
    <property type="protein sequence ID" value="CAF1227721.1"/>
    <property type="molecule type" value="Genomic_DNA"/>
</dbReference>
<keyword evidence="5" id="KW-0067">ATP-binding</keyword>
<dbReference type="GO" id="GO:0005737">
    <property type="term" value="C:cytoplasm"/>
    <property type="evidence" value="ECO:0007669"/>
    <property type="project" value="TreeGrafter"/>
</dbReference>
<dbReference type="Gene3D" id="3.30.160.20">
    <property type="match status" value="1"/>
</dbReference>
<proteinExistence type="inferred from homology"/>
<dbReference type="AlphaFoldDB" id="A0A814YE00"/>
<dbReference type="Gene3D" id="1.10.1520.10">
    <property type="entry name" value="Ribonuclease III domain"/>
    <property type="match status" value="1"/>
</dbReference>
<keyword evidence="4" id="KW-0347">Helicase</keyword>
<evidence type="ECO:0000256" key="3">
    <source>
        <dbReference type="ARBA" id="ARBA00022801"/>
    </source>
</evidence>
<dbReference type="InterPro" id="IPR036389">
    <property type="entry name" value="RNase_III_sf"/>
</dbReference>
<dbReference type="PROSITE" id="PS50142">
    <property type="entry name" value="RNASE_3_2"/>
    <property type="match status" value="1"/>
</dbReference>